<comment type="similarity">
    <text evidence="1">Belongs to the peptidase C40 family.</text>
</comment>
<evidence type="ECO:0000313" key="7">
    <source>
        <dbReference type="EMBL" id="QDH21344.1"/>
    </source>
</evidence>
<dbReference type="PROSITE" id="PS51935">
    <property type="entry name" value="NLPC_P60"/>
    <property type="match status" value="1"/>
</dbReference>
<feature type="signal peptide" evidence="5">
    <location>
        <begin position="1"/>
        <end position="26"/>
    </location>
</feature>
<dbReference type="InterPro" id="IPR051202">
    <property type="entry name" value="Peptidase_C40"/>
</dbReference>
<dbReference type="AlphaFoldDB" id="A0A4Y6UW47"/>
<dbReference type="PANTHER" id="PTHR47053:SF1">
    <property type="entry name" value="MUREIN DD-ENDOPEPTIDASE MEPH-RELATED"/>
    <property type="match status" value="1"/>
</dbReference>
<evidence type="ECO:0000256" key="5">
    <source>
        <dbReference type="SAM" id="SignalP"/>
    </source>
</evidence>
<proteinExistence type="inferred from homology"/>
<protein>
    <submittedName>
        <fullName evidence="7">NlpC/P60 family protein</fullName>
    </submittedName>
</protein>
<keyword evidence="4" id="KW-0788">Thiol protease</keyword>
<evidence type="ECO:0000313" key="8">
    <source>
        <dbReference type="Proteomes" id="UP000316968"/>
    </source>
</evidence>
<evidence type="ECO:0000256" key="2">
    <source>
        <dbReference type="ARBA" id="ARBA00022670"/>
    </source>
</evidence>
<keyword evidence="8" id="KW-1185">Reference proteome</keyword>
<accession>A0A4Y6UW47</accession>
<dbReference type="RefSeq" id="WP_141447889.1">
    <property type="nucleotide sequence ID" value="NZ_CBCSAZ010000016.1"/>
</dbReference>
<dbReference type="KEGG" id="saca:FFV09_11085"/>
<dbReference type="SUPFAM" id="SSF54001">
    <property type="entry name" value="Cysteine proteinases"/>
    <property type="match status" value="1"/>
</dbReference>
<keyword evidence="2" id="KW-0645">Protease</keyword>
<feature type="chain" id="PRO_5021491345" evidence="5">
    <location>
        <begin position="27"/>
        <end position="156"/>
    </location>
</feature>
<feature type="domain" description="NlpC/P60" evidence="6">
    <location>
        <begin position="24"/>
        <end position="145"/>
    </location>
</feature>
<dbReference type="Proteomes" id="UP000316968">
    <property type="component" value="Chromosome"/>
</dbReference>
<dbReference type="Gene3D" id="3.90.1720.10">
    <property type="entry name" value="endopeptidase domain like (from Nostoc punctiforme)"/>
    <property type="match status" value="1"/>
</dbReference>
<dbReference type="InterPro" id="IPR000064">
    <property type="entry name" value="NLP_P60_dom"/>
</dbReference>
<dbReference type="PANTHER" id="PTHR47053">
    <property type="entry name" value="MUREIN DD-ENDOPEPTIDASE MEPH-RELATED"/>
    <property type="match status" value="1"/>
</dbReference>
<keyword evidence="5" id="KW-0732">Signal</keyword>
<organism evidence="7 8">
    <name type="scientific">Saccharibacillus brassicae</name>
    <dbReference type="NCBI Taxonomy" id="2583377"/>
    <lineage>
        <taxon>Bacteria</taxon>
        <taxon>Bacillati</taxon>
        <taxon>Bacillota</taxon>
        <taxon>Bacilli</taxon>
        <taxon>Bacillales</taxon>
        <taxon>Paenibacillaceae</taxon>
        <taxon>Saccharibacillus</taxon>
    </lineage>
</organism>
<dbReference type="Pfam" id="PF00877">
    <property type="entry name" value="NLPC_P60"/>
    <property type="match status" value="1"/>
</dbReference>
<keyword evidence="3" id="KW-0378">Hydrolase</keyword>
<dbReference type="GO" id="GO:0008234">
    <property type="term" value="F:cysteine-type peptidase activity"/>
    <property type="evidence" value="ECO:0007669"/>
    <property type="project" value="UniProtKB-KW"/>
</dbReference>
<dbReference type="GO" id="GO:0006508">
    <property type="term" value="P:proteolysis"/>
    <property type="evidence" value="ECO:0007669"/>
    <property type="project" value="UniProtKB-KW"/>
</dbReference>
<evidence type="ECO:0000259" key="6">
    <source>
        <dbReference type="PROSITE" id="PS51935"/>
    </source>
</evidence>
<gene>
    <name evidence="7" type="ORF">FFV09_11085</name>
</gene>
<dbReference type="OrthoDB" id="9813118at2"/>
<evidence type="ECO:0000256" key="3">
    <source>
        <dbReference type="ARBA" id="ARBA00022801"/>
    </source>
</evidence>
<dbReference type="InterPro" id="IPR038765">
    <property type="entry name" value="Papain-like_cys_pep_sf"/>
</dbReference>
<sequence length="156" mass="16545">MKKKLTAAVMGLAIAFSVAGAGNAHADSQLDNVIDSALGTPYRTAGTSLNGFDCSGFTSYVFDKLGVDLPRQSSSQYSAGAKIDRSDLRAGDLVFFNTTGRGISHVGIYVGNGKFAHSSSSNGVRYDNLSSSYYAERYVGASRVMSTYTYNSFVAE</sequence>
<evidence type="ECO:0000256" key="1">
    <source>
        <dbReference type="ARBA" id="ARBA00007074"/>
    </source>
</evidence>
<dbReference type="EMBL" id="CP041217">
    <property type="protein sequence ID" value="QDH21344.1"/>
    <property type="molecule type" value="Genomic_DNA"/>
</dbReference>
<reference evidence="7 8" key="1">
    <citation type="submission" date="2019-06" db="EMBL/GenBank/DDBJ databases">
        <title>Saccharibacillus brassicae sp. nov., an endophytic bacterium isolated from Chinese cabbage seeds (Brassica pekinensis).</title>
        <authorList>
            <person name="Jiang L."/>
            <person name="Lee J."/>
            <person name="Kim S.W."/>
        </authorList>
    </citation>
    <scope>NUCLEOTIDE SEQUENCE [LARGE SCALE GENOMIC DNA]</scope>
    <source>
        <strain evidence="8">KCTC 43072 / ATSA2</strain>
    </source>
</reference>
<name>A0A4Y6UW47_SACBS</name>
<evidence type="ECO:0000256" key="4">
    <source>
        <dbReference type="ARBA" id="ARBA00022807"/>
    </source>
</evidence>